<dbReference type="PANTHER" id="PTHR39640:SF1">
    <property type="entry name" value="DUF790 FAMILY PROTEIN"/>
    <property type="match status" value="1"/>
</dbReference>
<organism evidence="1">
    <name type="scientific">Archaeoglobus fulgidus</name>
    <dbReference type="NCBI Taxonomy" id="2234"/>
    <lineage>
        <taxon>Archaea</taxon>
        <taxon>Methanobacteriati</taxon>
        <taxon>Methanobacteriota</taxon>
        <taxon>Archaeoglobi</taxon>
        <taxon>Archaeoglobales</taxon>
        <taxon>Archaeoglobaceae</taxon>
        <taxon>Archaeoglobus</taxon>
    </lineage>
</organism>
<name>A0A7C3MAD7_ARCFL</name>
<accession>A0A7C3MAD7</accession>
<dbReference type="PIRSF" id="PIRSF019435">
    <property type="entry name" value="UCP019435"/>
    <property type="match status" value="1"/>
</dbReference>
<comment type="caution">
    <text evidence="1">The sequence shown here is derived from an EMBL/GenBank/DDBJ whole genome shotgun (WGS) entry which is preliminary data.</text>
</comment>
<dbReference type="EMBL" id="DTLB01000031">
    <property type="protein sequence ID" value="HFW32298.1"/>
    <property type="molecule type" value="Genomic_DNA"/>
</dbReference>
<proteinExistence type="predicted"/>
<dbReference type="AlphaFoldDB" id="A0A7C3MAD7"/>
<dbReference type="Gene3D" id="3.40.91.30">
    <property type="match status" value="1"/>
</dbReference>
<sequence length="468" mass="54686">MLPKELLEVRKAKGRIFPKFADERDYELANEIIRIFKGGLGKKYGSVMKLVREIENAKNFKKVRGFVRVLENHCVEKSCAFSIDSEIEPKRVRMLLFEHGFVTSKRERDRVLEYAARYFNTTPEVIEKAMYADREEELIVAGFRTLTPEELIKLYNLSLLQTVLFNALRLTFWTSDMHKEIFRAIKRLGLMYELYEDSGRIMVEVTGAATLLKMTRKYGASFAKLIPWIVRARKWYIRAEIADFERLYIMEIDDKIKDMLPEEEEQITYDSSLEEEFARKMKMLGYDIEREPDVVKAGKNAFIPDFAVNLEGRRVYIEIAGFWTEEYLKKKVEKIRNSSIPLILIAKDEFGEGRVDLRDVIIFSKKIPYGEVIKALRRYRSERNVDGDVVELSSFEEVPEGYVVAGKYAVRKDLFEKIKKEIEEVKPSTLEDIRAILKKYGLGESSLHAFGYRVRWISLGEAVIERAD</sequence>
<evidence type="ECO:0000313" key="1">
    <source>
        <dbReference type="EMBL" id="HFW32298.1"/>
    </source>
</evidence>
<gene>
    <name evidence="1" type="ORF">ENW66_05035</name>
</gene>
<dbReference type="InterPro" id="IPR008508">
    <property type="entry name" value="Bax1"/>
</dbReference>
<reference evidence="1" key="1">
    <citation type="journal article" date="2020" name="mSystems">
        <title>Genome- and Community-Level Interaction Insights into Carbon Utilization and Element Cycling Functions of Hydrothermarchaeota in Hydrothermal Sediment.</title>
        <authorList>
            <person name="Zhou Z."/>
            <person name="Liu Y."/>
            <person name="Xu W."/>
            <person name="Pan J."/>
            <person name="Luo Z.H."/>
            <person name="Li M."/>
        </authorList>
    </citation>
    <scope>NUCLEOTIDE SEQUENCE [LARGE SCALE GENOMIC DNA]</scope>
    <source>
        <strain evidence="1">SpSt-87</strain>
    </source>
</reference>
<dbReference type="PANTHER" id="PTHR39640">
    <property type="entry name" value="VNG6129C"/>
    <property type="match status" value="1"/>
</dbReference>
<dbReference type="Pfam" id="PF05626">
    <property type="entry name" value="DUF790"/>
    <property type="match status" value="1"/>
</dbReference>
<protein>
    <submittedName>
        <fullName evidence="1">DUF790 family protein</fullName>
    </submittedName>
</protein>